<gene>
    <name evidence="13" type="ORF">M430DRAFT_265758</name>
</gene>
<dbReference type="GO" id="GO:0000041">
    <property type="term" value="P:transition metal ion transport"/>
    <property type="evidence" value="ECO:0007669"/>
    <property type="project" value="UniProtKB-ARBA"/>
</dbReference>
<evidence type="ECO:0000256" key="6">
    <source>
        <dbReference type="ARBA" id="ARBA00022989"/>
    </source>
</evidence>
<evidence type="ECO:0000256" key="8">
    <source>
        <dbReference type="ARBA" id="ARBA00024363"/>
    </source>
</evidence>
<keyword evidence="7 10" id="KW-0472">Membrane</keyword>
<feature type="region of interest" description="Disordered" evidence="9">
    <location>
        <begin position="291"/>
        <end position="332"/>
    </location>
</feature>
<sequence length="1045" mass="115269">MAGEGPQLRSGLESNGTSTPSTVALLDILHFNYPWVLCLIFVVAFVANSVLTADPAADSGKPTVTGPGGKPLPRSPKRKAEEEERLRRKRQDFSPLRKLLFYWLAAGVIATFIANAANIVIHALKMREDGWWCGKATAIYVCGSAFFYSMFLISLVDTTPSPNISHQLTWVAALVAELVLLGTTIALDTSPHLDTNSLQEEWDRKFHRGATDWEIADITIDAIRVIMLIFLVAFYIVFSIERSYKNRSWGCQRQNRGETAPLLVNGRANGNGHVRGNGTIAHVHNPSADFGNGDAGSVTPHGSSQNGNTAGDGVDEHASGRKSPEENPAFYKPTTAPNRTWYEYLKGYSLFFPYLWPHKSLRLQLIVVACFGIVLLQRAVNIAVPLQMGTVTNKLSGKDGEKGMPWVSISLLIAFRFLQGTSGILGAARSVLWIPISQYSYQALTTASFEHVHSLSLDFHLGKRTGEVLSALNKGNAINNFLEQITFQVLPMIFDLGVAIVYFGYEFDAYYALVVSIITFSYLYLTIRMARWRAVQRREMTNLGREEEAVKNDSLTSYETVKYFNAEEYEFNRYRSAVSAFQKMEYKVIVSLNILNISQNMVFMTGLLTTSFIAAYQVTTGVRDVGDFVSLMTYMAQLQQPLNFFGSFYRGVQSAMISGERLLELFKEQPTVVDSPTAVPMPTCEGAIRFQNVKFSYDKRKPALEDLSFTCRPGTTTAFVGESGGGKSTVFRLLFRFYDAQHGSIQVDGHDVRDVTIDSLRRHIGVVPQDTILFNETLMYNLRYANPNASDEEIYAACRAASIHDKILAFPDGYNTKVGERGLRLSGGEKQRVAIARTIIKNPRIIMLDEATAALDSDTEQNIQEALMTLSEGRTMLVIAHRLSTVTSAEQILVLHAGKVAEAGTHQELLAMKGRYASMWKKQIRAERAAEAASQMVAKANALQKAALERPGSSGNEGGPSEDVSENEAESRRLGVASRPLIHSTAGRQDSSSSTSRSQADDTLEDDRADEGKDPQVPDPADRPGKPDGDAENLQRTGGGEASRT</sequence>
<reference evidence="13 14" key="1">
    <citation type="journal article" date="2018" name="New Phytol.">
        <title>Comparative genomics and transcriptomics depict ericoid mycorrhizal fungi as versatile saprotrophs and plant mutualists.</title>
        <authorList>
            <person name="Martino E."/>
            <person name="Morin E."/>
            <person name="Grelet G.A."/>
            <person name="Kuo A."/>
            <person name="Kohler A."/>
            <person name="Daghino S."/>
            <person name="Barry K.W."/>
            <person name="Cichocki N."/>
            <person name="Clum A."/>
            <person name="Dockter R.B."/>
            <person name="Hainaut M."/>
            <person name="Kuo R.C."/>
            <person name="LaButti K."/>
            <person name="Lindahl B.D."/>
            <person name="Lindquist E.A."/>
            <person name="Lipzen A."/>
            <person name="Khouja H.R."/>
            <person name="Magnuson J."/>
            <person name="Murat C."/>
            <person name="Ohm R.A."/>
            <person name="Singer S.W."/>
            <person name="Spatafora J.W."/>
            <person name="Wang M."/>
            <person name="Veneault-Fourrey C."/>
            <person name="Henrissat B."/>
            <person name="Grigoriev I.V."/>
            <person name="Martin F.M."/>
            <person name="Perotto S."/>
        </authorList>
    </citation>
    <scope>NUCLEOTIDE SEQUENCE [LARGE SCALE GENOMIC DNA]</scope>
    <source>
        <strain evidence="13 14">ATCC 22711</strain>
    </source>
</reference>
<dbReference type="SUPFAM" id="SSF90123">
    <property type="entry name" value="ABC transporter transmembrane region"/>
    <property type="match status" value="1"/>
</dbReference>
<comment type="subcellular location">
    <subcellularLocation>
        <location evidence="1">Membrane</location>
        <topology evidence="1">Multi-pass membrane protein</topology>
    </subcellularLocation>
</comment>
<dbReference type="PANTHER" id="PTHR24221">
    <property type="entry name" value="ATP-BINDING CASSETTE SUB-FAMILY B"/>
    <property type="match status" value="1"/>
</dbReference>
<feature type="transmembrane region" description="Helical" evidence="10">
    <location>
        <begin position="33"/>
        <end position="51"/>
    </location>
</feature>
<proteinExistence type="inferred from homology"/>
<dbReference type="InterPro" id="IPR011527">
    <property type="entry name" value="ABC1_TM_dom"/>
</dbReference>
<dbReference type="InterPro" id="IPR003439">
    <property type="entry name" value="ABC_transporter-like_ATP-bd"/>
</dbReference>
<dbReference type="CDD" id="cd18583">
    <property type="entry name" value="ABC_6TM_HMT1"/>
    <property type="match status" value="1"/>
</dbReference>
<feature type="transmembrane region" description="Helical" evidence="10">
    <location>
        <begin position="99"/>
        <end position="124"/>
    </location>
</feature>
<evidence type="ECO:0000256" key="2">
    <source>
        <dbReference type="ARBA" id="ARBA00022448"/>
    </source>
</evidence>
<dbReference type="RefSeq" id="XP_024719159.1">
    <property type="nucleotide sequence ID" value="XM_024865423.1"/>
</dbReference>
<feature type="region of interest" description="Disordered" evidence="9">
    <location>
        <begin position="57"/>
        <end position="87"/>
    </location>
</feature>
<accession>A0A2T3AWX3</accession>
<dbReference type="SUPFAM" id="SSF52540">
    <property type="entry name" value="P-loop containing nucleoside triphosphate hydrolases"/>
    <property type="match status" value="1"/>
</dbReference>
<evidence type="ECO:0000256" key="10">
    <source>
        <dbReference type="SAM" id="Phobius"/>
    </source>
</evidence>
<dbReference type="InterPro" id="IPR003593">
    <property type="entry name" value="AAA+_ATPase"/>
</dbReference>
<dbReference type="PANTHER" id="PTHR24221:SF651">
    <property type="entry name" value="HEAVY METAL TOLERANCE PROTEIN"/>
    <property type="match status" value="1"/>
</dbReference>
<feature type="region of interest" description="Disordered" evidence="9">
    <location>
        <begin position="945"/>
        <end position="1045"/>
    </location>
</feature>
<dbReference type="InterPro" id="IPR027417">
    <property type="entry name" value="P-loop_NTPase"/>
</dbReference>
<dbReference type="Proteomes" id="UP000241818">
    <property type="component" value="Unassembled WGS sequence"/>
</dbReference>
<evidence type="ECO:0000256" key="5">
    <source>
        <dbReference type="ARBA" id="ARBA00022840"/>
    </source>
</evidence>
<protein>
    <recommendedName>
        <fullName evidence="15">ABC transporter domain-containing protein</fullName>
    </recommendedName>
</protein>
<dbReference type="GO" id="GO:0005774">
    <property type="term" value="C:vacuolar membrane"/>
    <property type="evidence" value="ECO:0007669"/>
    <property type="project" value="TreeGrafter"/>
</dbReference>
<feature type="domain" description="ABC transporter" evidence="11">
    <location>
        <begin position="688"/>
        <end position="922"/>
    </location>
</feature>
<organism evidence="13 14">
    <name type="scientific">Amorphotheca resinae ATCC 22711</name>
    <dbReference type="NCBI Taxonomy" id="857342"/>
    <lineage>
        <taxon>Eukaryota</taxon>
        <taxon>Fungi</taxon>
        <taxon>Dikarya</taxon>
        <taxon>Ascomycota</taxon>
        <taxon>Pezizomycotina</taxon>
        <taxon>Leotiomycetes</taxon>
        <taxon>Helotiales</taxon>
        <taxon>Amorphothecaceae</taxon>
        <taxon>Amorphotheca</taxon>
    </lineage>
</organism>
<feature type="transmembrane region" description="Helical" evidence="10">
    <location>
        <begin position="485"/>
        <end position="503"/>
    </location>
</feature>
<evidence type="ECO:0000256" key="7">
    <source>
        <dbReference type="ARBA" id="ARBA00023136"/>
    </source>
</evidence>
<evidence type="ECO:0008006" key="15">
    <source>
        <dbReference type="Google" id="ProtNLM"/>
    </source>
</evidence>
<evidence type="ECO:0000256" key="9">
    <source>
        <dbReference type="SAM" id="MobiDB-lite"/>
    </source>
</evidence>
<dbReference type="EMBL" id="KZ679014">
    <property type="protein sequence ID" value="PSS13168.1"/>
    <property type="molecule type" value="Genomic_DNA"/>
</dbReference>
<feature type="compositionally biased region" description="Polar residues" evidence="9">
    <location>
        <begin position="300"/>
        <end position="309"/>
    </location>
</feature>
<dbReference type="InterPro" id="IPR017871">
    <property type="entry name" value="ABC_transporter-like_CS"/>
</dbReference>
<dbReference type="FunFam" id="1.20.1560.10:FF:000050">
    <property type="entry name" value="Vacuolar ABC heavy metal transporter (Hmt1)"/>
    <property type="match status" value="1"/>
</dbReference>
<name>A0A2T3AWX3_AMORE</name>
<keyword evidence="3 10" id="KW-0812">Transmembrane</keyword>
<feature type="transmembrane region" description="Helical" evidence="10">
    <location>
        <begin position="509"/>
        <end position="527"/>
    </location>
</feature>
<evidence type="ECO:0000313" key="13">
    <source>
        <dbReference type="EMBL" id="PSS13168.1"/>
    </source>
</evidence>
<dbReference type="GeneID" id="36573504"/>
<keyword evidence="5" id="KW-0067">ATP-binding</keyword>
<dbReference type="GO" id="GO:0005524">
    <property type="term" value="F:ATP binding"/>
    <property type="evidence" value="ECO:0007669"/>
    <property type="project" value="UniProtKB-KW"/>
</dbReference>
<evidence type="ECO:0000256" key="1">
    <source>
        <dbReference type="ARBA" id="ARBA00004141"/>
    </source>
</evidence>
<dbReference type="FunFam" id="3.40.50.300:FF:000186">
    <property type="entry name" value="ATP-binding cassette sub-family B member 7, mitochondrial"/>
    <property type="match status" value="1"/>
</dbReference>
<feature type="compositionally biased region" description="Low complexity" evidence="9">
    <location>
        <begin position="984"/>
        <end position="998"/>
    </location>
</feature>
<dbReference type="OrthoDB" id="6500128at2759"/>
<feature type="compositionally biased region" description="Basic and acidic residues" evidence="9">
    <location>
        <begin position="1010"/>
        <end position="1029"/>
    </location>
</feature>
<dbReference type="InterPro" id="IPR036640">
    <property type="entry name" value="ABC1_TM_sf"/>
</dbReference>
<dbReference type="PROSITE" id="PS50929">
    <property type="entry name" value="ABC_TM1F"/>
    <property type="match status" value="1"/>
</dbReference>
<feature type="transmembrane region" description="Helical" evidence="10">
    <location>
        <begin position="222"/>
        <end position="240"/>
    </location>
</feature>
<keyword evidence="2" id="KW-0813">Transport</keyword>
<dbReference type="InterPro" id="IPR039421">
    <property type="entry name" value="Type_1_exporter"/>
</dbReference>
<evidence type="ECO:0000256" key="4">
    <source>
        <dbReference type="ARBA" id="ARBA00022741"/>
    </source>
</evidence>
<evidence type="ECO:0000259" key="12">
    <source>
        <dbReference type="PROSITE" id="PS50929"/>
    </source>
</evidence>
<dbReference type="SMART" id="SM00382">
    <property type="entry name" value="AAA"/>
    <property type="match status" value="1"/>
</dbReference>
<dbReference type="Pfam" id="PF00664">
    <property type="entry name" value="ABC_membrane"/>
    <property type="match status" value="1"/>
</dbReference>
<dbReference type="GO" id="GO:0140359">
    <property type="term" value="F:ABC-type transporter activity"/>
    <property type="evidence" value="ECO:0007669"/>
    <property type="project" value="InterPro"/>
</dbReference>
<feature type="compositionally biased region" description="Low complexity" evidence="9">
    <location>
        <begin position="951"/>
        <end position="962"/>
    </location>
</feature>
<comment type="similarity">
    <text evidence="8">Belongs to the ABC transporter superfamily. ABCB family. Heavy Metal importer (TC 3.A.1.210) subfamily.</text>
</comment>
<evidence type="ECO:0000259" key="11">
    <source>
        <dbReference type="PROSITE" id="PS50893"/>
    </source>
</evidence>
<dbReference type="GO" id="GO:0016887">
    <property type="term" value="F:ATP hydrolysis activity"/>
    <property type="evidence" value="ECO:0007669"/>
    <property type="project" value="InterPro"/>
</dbReference>
<dbReference type="Pfam" id="PF00005">
    <property type="entry name" value="ABC_tran"/>
    <property type="match status" value="1"/>
</dbReference>
<keyword evidence="6 10" id="KW-1133">Transmembrane helix</keyword>
<evidence type="ECO:0000313" key="14">
    <source>
        <dbReference type="Proteomes" id="UP000241818"/>
    </source>
</evidence>
<dbReference type="PROSITE" id="PS00211">
    <property type="entry name" value="ABC_TRANSPORTER_1"/>
    <property type="match status" value="1"/>
</dbReference>
<feature type="domain" description="ABC transmembrane type-1" evidence="12">
    <location>
        <begin position="368"/>
        <end position="654"/>
    </location>
</feature>
<feature type="compositionally biased region" description="Basic and acidic residues" evidence="9">
    <location>
        <begin position="314"/>
        <end position="325"/>
    </location>
</feature>
<dbReference type="CDD" id="cd03253">
    <property type="entry name" value="ABCC_ATM1_transporter"/>
    <property type="match status" value="1"/>
</dbReference>
<dbReference type="STRING" id="857342.A0A2T3AWX3"/>
<evidence type="ECO:0000256" key="3">
    <source>
        <dbReference type="ARBA" id="ARBA00022692"/>
    </source>
</evidence>
<dbReference type="AlphaFoldDB" id="A0A2T3AWX3"/>
<dbReference type="InParanoid" id="A0A2T3AWX3"/>
<dbReference type="Gene3D" id="1.20.1560.10">
    <property type="entry name" value="ABC transporter type 1, transmembrane domain"/>
    <property type="match status" value="1"/>
</dbReference>
<keyword evidence="14" id="KW-1185">Reference proteome</keyword>
<feature type="transmembrane region" description="Helical" evidence="10">
    <location>
        <begin position="168"/>
        <end position="187"/>
    </location>
</feature>
<feature type="transmembrane region" description="Helical" evidence="10">
    <location>
        <begin position="136"/>
        <end position="156"/>
    </location>
</feature>
<dbReference type="PROSITE" id="PS50893">
    <property type="entry name" value="ABC_TRANSPORTER_2"/>
    <property type="match status" value="1"/>
</dbReference>
<keyword evidence="4" id="KW-0547">Nucleotide-binding</keyword>
<dbReference type="Gene3D" id="3.40.50.300">
    <property type="entry name" value="P-loop containing nucleotide triphosphate hydrolases"/>
    <property type="match status" value="1"/>
</dbReference>